<dbReference type="Proteomes" id="UP000249447">
    <property type="component" value="Chromosome"/>
</dbReference>
<dbReference type="InterPro" id="IPR008868">
    <property type="entry name" value="TniB"/>
</dbReference>
<dbReference type="SUPFAM" id="SSF52540">
    <property type="entry name" value="P-loop containing nucleoside triphosphate hydrolases"/>
    <property type="match status" value="1"/>
</dbReference>
<proteinExistence type="predicted"/>
<organism evidence="1 2">
    <name type="scientific">Marilutibacter maris</name>
    <dbReference type="NCBI Taxonomy" id="1605891"/>
    <lineage>
        <taxon>Bacteria</taxon>
        <taxon>Pseudomonadati</taxon>
        <taxon>Pseudomonadota</taxon>
        <taxon>Gammaproteobacteria</taxon>
        <taxon>Lysobacterales</taxon>
        <taxon>Lysobacteraceae</taxon>
        <taxon>Marilutibacter</taxon>
    </lineage>
</organism>
<sequence length="229" mass="25967">MIILDEFQHLSDKGQRKRLRSTADWLKMLVDSKQWALVAAGLPESASVIWSNRQLRERFYAPIMLPMFDWRNAAERRQFRGILKAFQVQLHPFELPDLAGDAIAIRIYLATAGRVGNLAKLLERAVHNAIEEGVAKIRIEDLQTAFYQAVWYAARFPLAKGPFGEGDDEYRSEVLLSQVVAIANEDSYADNSGEVSVTCDMPVSTEVVQITRERKRFARRAKEALRGTA</sequence>
<dbReference type="EMBL" id="CP029843">
    <property type="protein sequence ID" value="AWV06252.1"/>
    <property type="molecule type" value="Genomic_DNA"/>
</dbReference>
<reference evidence="1 2" key="1">
    <citation type="submission" date="2018-05" db="EMBL/GenBank/DDBJ databases">
        <title>The complete genome of Lysobacter maris HZ9B, a marine bacterium antagonistic against terrestrial plant pathogens.</title>
        <authorList>
            <person name="Zhang X.-Q."/>
        </authorList>
    </citation>
    <scope>NUCLEOTIDE SEQUENCE [LARGE SCALE GENOMIC DNA]</scope>
    <source>
        <strain evidence="1 2">HZ9B</strain>
    </source>
</reference>
<evidence type="ECO:0000313" key="2">
    <source>
        <dbReference type="Proteomes" id="UP000249447"/>
    </source>
</evidence>
<evidence type="ECO:0000313" key="1">
    <source>
        <dbReference type="EMBL" id="AWV06252.1"/>
    </source>
</evidence>
<dbReference type="Pfam" id="PF05621">
    <property type="entry name" value="TniB"/>
    <property type="match status" value="1"/>
</dbReference>
<dbReference type="AlphaFoldDB" id="A0A2U9T3X2"/>
<protein>
    <submittedName>
        <fullName evidence="1">Uncharacterized protein</fullName>
    </submittedName>
</protein>
<name>A0A2U9T3X2_9GAMM</name>
<keyword evidence="2" id="KW-1185">Reference proteome</keyword>
<accession>A0A2U9T3X2</accession>
<dbReference type="KEGG" id="lmb:C9I47_0529"/>
<dbReference type="InterPro" id="IPR027417">
    <property type="entry name" value="P-loop_NTPase"/>
</dbReference>
<gene>
    <name evidence="1" type="ORF">C9I47_0529</name>
</gene>